<accession>A0ABP7SBY3</accession>
<gene>
    <name evidence="2" type="ORF">GCM10022280_03410</name>
</gene>
<keyword evidence="3" id="KW-1185">Reference proteome</keyword>
<dbReference type="Pfam" id="PF07715">
    <property type="entry name" value="Plug"/>
    <property type="match status" value="1"/>
</dbReference>
<dbReference type="SUPFAM" id="SSF56935">
    <property type="entry name" value="Porins"/>
    <property type="match status" value="1"/>
</dbReference>
<feature type="domain" description="TonB-dependent receptor plug" evidence="1">
    <location>
        <begin position="74"/>
        <end position="151"/>
    </location>
</feature>
<evidence type="ECO:0000313" key="3">
    <source>
        <dbReference type="Proteomes" id="UP001500235"/>
    </source>
</evidence>
<comment type="caution">
    <text evidence="2">The sequence shown here is derived from an EMBL/GenBank/DDBJ whole genome shotgun (WGS) entry which is preliminary data.</text>
</comment>
<dbReference type="Proteomes" id="UP001500235">
    <property type="component" value="Unassembled WGS sequence"/>
</dbReference>
<dbReference type="Gene3D" id="2.170.130.10">
    <property type="entry name" value="TonB-dependent receptor, plug domain"/>
    <property type="match status" value="1"/>
</dbReference>
<organism evidence="2 3">
    <name type="scientific">Sphingomonas swuensis</name>
    <dbReference type="NCBI Taxonomy" id="977800"/>
    <lineage>
        <taxon>Bacteria</taxon>
        <taxon>Pseudomonadati</taxon>
        <taxon>Pseudomonadota</taxon>
        <taxon>Alphaproteobacteria</taxon>
        <taxon>Sphingomonadales</taxon>
        <taxon>Sphingomonadaceae</taxon>
        <taxon>Sphingomonas</taxon>
    </lineage>
</organism>
<dbReference type="InterPro" id="IPR037066">
    <property type="entry name" value="Plug_dom_sf"/>
</dbReference>
<name>A0ABP7SBY3_9SPHN</name>
<proteinExistence type="predicted"/>
<dbReference type="InterPro" id="IPR012910">
    <property type="entry name" value="Plug_dom"/>
</dbReference>
<evidence type="ECO:0000313" key="2">
    <source>
        <dbReference type="EMBL" id="GAA4009739.1"/>
    </source>
</evidence>
<reference evidence="3" key="1">
    <citation type="journal article" date="2019" name="Int. J. Syst. Evol. Microbiol.">
        <title>The Global Catalogue of Microorganisms (GCM) 10K type strain sequencing project: providing services to taxonomists for standard genome sequencing and annotation.</title>
        <authorList>
            <consortium name="The Broad Institute Genomics Platform"/>
            <consortium name="The Broad Institute Genome Sequencing Center for Infectious Disease"/>
            <person name="Wu L."/>
            <person name="Ma J."/>
        </authorList>
    </citation>
    <scope>NUCLEOTIDE SEQUENCE [LARGE SCALE GENOMIC DNA]</scope>
    <source>
        <strain evidence="3">JCM 17563</strain>
    </source>
</reference>
<evidence type="ECO:0000259" key="1">
    <source>
        <dbReference type="Pfam" id="PF07715"/>
    </source>
</evidence>
<protein>
    <submittedName>
        <fullName evidence="2">TonB-dependent receptor</fullName>
    </submittedName>
</protein>
<keyword evidence="2" id="KW-0675">Receptor</keyword>
<sequence length="724" mass="79216">MPAFVIHATVLGEQDTRVGLRGIEGRLMLRVGSIGALCLGASLLALSVPAAAQTVPATGDAPPPVATPVNGKKVFTPADFARFAPRSALDMLGQVPGFRIQGTDSGSRGLGQATGNILLNGKRLSGKSADPVDALQSIPAENVTRIEIVDAAEVDVPGLTGQVANVIYEAKKLSGQFGYQPQFRAHYADPLLTRFDVSVSGASGPVEYTLSLKNDGSRSSAGGPTLIERGGNTLFETRDDVWRGNFDQPQVSAQFKLDGPGSSVGNLNLLGRHFRYRYDERSARDRVSGPDLLRRTSIRQKGENYEIGGDYEVALLGGRLKFIGLNRSSDEPFFQEVRTAFDDGSADSGNRFVQDGRSKELIGRAEYRWKMGRTDLQLSGEAAFNSLDSASRLYALNAAGDYEELLFPFGSGKVSEDRYEGLLTIGRPLSSKVTAQLVVGAERSTIIQEGPAGKERTFLRPKGSLNIAAQLTPRYNLNFKIIRRVGQLDFGDFLARVFLDNENANAGNPDLVPTQQWRFELEQARDLGRWGKTRLNLVASFAEDLIDIVPVGEDGETPGNIDKGRAFSIDWNSTIQLDPLGLKGAKVDFRALAQTSRVRDPLTGRNRLYSGQTVRLLELGFRHDIPRSDWAYGFNANYSRDALAYRLTEVGRQYEGPVWLSLFVENKDVAGLTMRAGINNILNARSRWDRTVYAGRRNVAPIDFVETRDRLIGPILSFSARGTF</sequence>
<dbReference type="EMBL" id="BAABBQ010000001">
    <property type="protein sequence ID" value="GAA4009739.1"/>
    <property type="molecule type" value="Genomic_DNA"/>
</dbReference>